<evidence type="ECO:0000313" key="2">
    <source>
        <dbReference type="Proteomes" id="UP001293254"/>
    </source>
</evidence>
<sequence length="131" mass="14540">MNIDLGVVAKLAERVADERLCIMYAITYCSIKMIARLMIETLKAQNVIQLAATPPDKSKLSAEETLSNVAAHHSHAQMNMFLVINFSRAYICCGNMRFASASLPSCTTRMRSKFPTLISNQQYTSAISSMQ</sequence>
<name>A0AAE1YFF7_9LAMI</name>
<dbReference type="EMBL" id="JACGWO010000004">
    <property type="protein sequence ID" value="KAK4429179.1"/>
    <property type="molecule type" value="Genomic_DNA"/>
</dbReference>
<protein>
    <submittedName>
        <fullName evidence="1">Uncharacterized protein</fullName>
    </submittedName>
</protein>
<organism evidence="1 2">
    <name type="scientific">Sesamum alatum</name>
    <dbReference type="NCBI Taxonomy" id="300844"/>
    <lineage>
        <taxon>Eukaryota</taxon>
        <taxon>Viridiplantae</taxon>
        <taxon>Streptophyta</taxon>
        <taxon>Embryophyta</taxon>
        <taxon>Tracheophyta</taxon>
        <taxon>Spermatophyta</taxon>
        <taxon>Magnoliopsida</taxon>
        <taxon>eudicotyledons</taxon>
        <taxon>Gunneridae</taxon>
        <taxon>Pentapetalae</taxon>
        <taxon>asterids</taxon>
        <taxon>lamiids</taxon>
        <taxon>Lamiales</taxon>
        <taxon>Pedaliaceae</taxon>
        <taxon>Sesamum</taxon>
    </lineage>
</organism>
<comment type="caution">
    <text evidence="1">The sequence shown here is derived from an EMBL/GenBank/DDBJ whole genome shotgun (WGS) entry which is preliminary data.</text>
</comment>
<keyword evidence="2" id="KW-1185">Reference proteome</keyword>
<reference evidence="1" key="2">
    <citation type="journal article" date="2024" name="Plant">
        <title>Genomic evolution and insights into agronomic trait innovations of Sesamum species.</title>
        <authorList>
            <person name="Miao H."/>
            <person name="Wang L."/>
            <person name="Qu L."/>
            <person name="Liu H."/>
            <person name="Sun Y."/>
            <person name="Le M."/>
            <person name="Wang Q."/>
            <person name="Wei S."/>
            <person name="Zheng Y."/>
            <person name="Lin W."/>
            <person name="Duan Y."/>
            <person name="Cao H."/>
            <person name="Xiong S."/>
            <person name="Wang X."/>
            <person name="Wei L."/>
            <person name="Li C."/>
            <person name="Ma Q."/>
            <person name="Ju M."/>
            <person name="Zhao R."/>
            <person name="Li G."/>
            <person name="Mu C."/>
            <person name="Tian Q."/>
            <person name="Mei H."/>
            <person name="Zhang T."/>
            <person name="Gao T."/>
            <person name="Zhang H."/>
        </authorList>
    </citation>
    <scope>NUCLEOTIDE SEQUENCE</scope>
    <source>
        <strain evidence="1">3651</strain>
    </source>
</reference>
<gene>
    <name evidence="1" type="ORF">Salat_1218200</name>
</gene>
<dbReference type="Proteomes" id="UP001293254">
    <property type="component" value="Unassembled WGS sequence"/>
</dbReference>
<reference evidence="1" key="1">
    <citation type="submission" date="2020-06" db="EMBL/GenBank/DDBJ databases">
        <authorList>
            <person name="Li T."/>
            <person name="Hu X."/>
            <person name="Zhang T."/>
            <person name="Song X."/>
            <person name="Zhang H."/>
            <person name="Dai N."/>
            <person name="Sheng W."/>
            <person name="Hou X."/>
            <person name="Wei L."/>
        </authorList>
    </citation>
    <scope>NUCLEOTIDE SEQUENCE</scope>
    <source>
        <strain evidence="1">3651</strain>
        <tissue evidence="1">Leaf</tissue>
    </source>
</reference>
<proteinExistence type="predicted"/>
<accession>A0AAE1YFF7</accession>
<evidence type="ECO:0000313" key="1">
    <source>
        <dbReference type="EMBL" id="KAK4429179.1"/>
    </source>
</evidence>
<dbReference type="AlphaFoldDB" id="A0AAE1YFF7"/>